<dbReference type="EMBL" id="FOCP01000024">
    <property type="protein sequence ID" value="SEN56617.1"/>
    <property type="molecule type" value="Genomic_DNA"/>
</dbReference>
<protein>
    <submittedName>
        <fullName evidence="1">SpoIIAA-like</fullName>
    </submittedName>
</protein>
<name>A0A1H8HKU5_9PROT</name>
<dbReference type="STRING" id="917.SAMN05216326_101188"/>
<dbReference type="InterPro" id="IPR038396">
    <property type="entry name" value="SpoIIAA-like_sf"/>
</dbReference>
<evidence type="ECO:0000313" key="1">
    <source>
        <dbReference type="EMBL" id="SEN56617.1"/>
    </source>
</evidence>
<gene>
    <name evidence="1" type="ORF">SAMN05216325_12430</name>
</gene>
<dbReference type="AlphaFoldDB" id="A0A1H8HKU5"/>
<dbReference type="InterPro" id="IPR036513">
    <property type="entry name" value="STAS_dom_sf"/>
</dbReference>
<reference evidence="1 2" key="1">
    <citation type="submission" date="2016-10" db="EMBL/GenBank/DDBJ databases">
        <authorList>
            <person name="de Groot N.N."/>
        </authorList>
    </citation>
    <scope>NUCLEOTIDE SEQUENCE [LARGE SCALE GENOMIC DNA]</scope>
    <source>
        <strain evidence="1 2">Nm22</strain>
    </source>
</reference>
<dbReference type="OrthoDB" id="8562463at2"/>
<dbReference type="Proteomes" id="UP000199459">
    <property type="component" value="Unassembled WGS sequence"/>
</dbReference>
<dbReference type="Pfam" id="PF11964">
    <property type="entry name" value="SpoIIAA-like"/>
    <property type="match status" value="1"/>
</dbReference>
<dbReference type="SUPFAM" id="SSF52091">
    <property type="entry name" value="SpoIIaa-like"/>
    <property type="match status" value="1"/>
</dbReference>
<organism evidence="1 2">
    <name type="scientific">Nitrosomonas marina</name>
    <dbReference type="NCBI Taxonomy" id="917"/>
    <lineage>
        <taxon>Bacteria</taxon>
        <taxon>Pseudomonadati</taxon>
        <taxon>Pseudomonadota</taxon>
        <taxon>Betaproteobacteria</taxon>
        <taxon>Nitrosomonadales</taxon>
        <taxon>Nitrosomonadaceae</taxon>
        <taxon>Nitrosomonas</taxon>
    </lineage>
</organism>
<sequence>MITIQKQNSLIIVAVIGEFTLSDYKSFEEQIIYQSTFEGKANVVIDLRDMIDYTVDVAWEDLKFMHEHGNDFNHIAVVTDDQWQAWSAWISNLFTDAEVVVFKDYDKAIDWVTREDSSSTAG</sequence>
<dbReference type="RefSeq" id="WP_090634084.1">
    <property type="nucleotide sequence ID" value="NZ_FOCP01000024.1"/>
</dbReference>
<dbReference type="InterPro" id="IPR021866">
    <property type="entry name" value="SpoIIAA-like"/>
</dbReference>
<dbReference type="Gene3D" id="3.40.50.10600">
    <property type="entry name" value="SpoIIaa-like domains"/>
    <property type="match status" value="1"/>
</dbReference>
<proteinExistence type="predicted"/>
<evidence type="ECO:0000313" key="2">
    <source>
        <dbReference type="Proteomes" id="UP000199459"/>
    </source>
</evidence>
<accession>A0A1H8HKU5</accession>